<feature type="signal peptide" evidence="1">
    <location>
        <begin position="1"/>
        <end position="17"/>
    </location>
</feature>
<protein>
    <submittedName>
        <fullName evidence="2">Uncharacterized protein</fullName>
    </submittedName>
</protein>
<keyword evidence="3" id="KW-1185">Reference proteome</keyword>
<sequence>MNSWIFLSLAFLATAMASPPNYSLPLGAECNYCANGAMCYAVNDMLIPRCGNFQAACTLNSQCAFNTCVNRFCAGPLKSTSPASTTSGAFRSNVTLIGVPAGFITSMAVGNGATSSVLVNSVGATTSFGAVPTSLSNSTHSSGANRFVVGFEGMLAVASWVGCYRTEEVKTDRVFRKPLNRHQGAVLAAIKCILRFVLAGWYPEPQVQIFECLPSEEKL</sequence>
<dbReference type="AlphaFoldDB" id="A0A2J6Q0R3"/>
<dbReference type="OrthoDB" id="5413589at2759"/>
<evidence type="ECO:0000313" key="2">
    <source>
        <dbReference type="EMBL" id="PMD19863.1"/>
    </source>
</evidence>
<evidence type="ECO:0000313" key="3">
    <source>
        <dbReference type="Proteomes" id="UP000235672"/>
    </source>
</evidence>
<keyword evidence="1" id="KW-0732">Signal</keyword>
<evidence type="ECO:0000256" key="1">
    <source>
        <dbReference type="SAM" id="SignalP"/>
    </source>
</evidence>
<name>A0A2J6Q0R3_9HELO</name>
<proteinExistence type="predicted"/>
<feature type="chain" id="PRO_5014435711" evidence="1">
    <location>
        <begin position="18"/>
        <end position="219"/>
    </location>
</feature>
<accession>A0A2J6Q0R3</accession>
<reference evidence="2 3" key="1">
    <citation type="submission" date="2016-05" db="EMBL/GenBank/DDBJ databases">
        <title>A degradative enzymes factory behind the ericoid mycorrhizal symbiosis.</title>
        <authorList>
            <consortium name="DOE Joint Genome Institute"/>
            <person name="Martino E."/>
            <person name="Morin E."/>
            <person name="Grelet G."/>
            <person name="Kuo A."/>
            <person name="Kohler A."/>
            <person name="Daghino S."/>
            <person name="Barry K."/>
            <person name="Choi C."/>
            <person name="Cichocki N."/>
            <person name="Clum A."/>
            <person name="Copeland A."/>
            <person name="Hainaut M."/>
            <person name="Haridas S."/>
            <person name="Labutti K."/>
            <person name="Lindquist E."/>
            <person name="Lipzen A."/>
            <person name="Khouja H.-R."/>
            <person name="Murat C."/>
            <person name="Ohm R."/>
            <person name="Olson A."/>
            <person name="Spatafora J."/>
            <person name="Veneault-Fourrey C."/>
            <person name="Henrissat B."/>
            <person name="Grigoriev I."/>
            <person name="Martin F."/>
            <person name="Perotto S."/>
        </authorList>
    </citation>
    <scope>NUCLEOTIDE SEQUENCE [LARGE SCALE GENOMIC DNA]</scope>
    <source>
        <strain evidence="2 3">UAMH 7357</strain>
    </source>
</reference>
<dbReference type="EMBL" id="KZ613487">
    <property type="protein sequence ID" value="PMD19863.1"/>
    <property type="molecule type" value="Genomic_DNA"/>
</dbReference>
<organism evidence="2 3">
    <name type="scientific">Hyaloscypha hepaticicola</name>
    <dbReference type="NCBI Taxonomy" id="2082293"/>
    <lineage>
        <taxon>Eukaryota</taxon>
        <taxon>Fungi</taxon>
        <taxon>Dikarya</taxon>
        <taxon>Ascomycota</taxon>
        <taxon>Pezizomycotina</taxon>
        <taxon>Leotiomycetes</taxon>
        <taxon>Helotiales</taxon>
        <taxon>Hyaloscyphaceae</taxon>
        <taxon>Hyaloscypha</taxon>
    </lineage>
</organism>
<dbReference type="Proteomes" id="UP000235672">
    <property type="component" value="Unassembled WGS sequence"/>
</dbReference>
<gene>
    <name evidence="2" type="ORF">NA56DRAFT_705094</name>
</gene>